<keyword evidence="2" id="KW-0472">Membrane</keyword>
<accession>A0ABM7FFF9</accession>
<evidence type="ECO:0008006" key="5">
    <source>
        <dbReference type="Google" id="ProtNLM"/>
    </source>
</evidence>
<feature type="compositionally biased region" description="Low complexity" evidence="1">
    <location>
        <begin position="15"/>
        <end position="31"/>
    </location>
</feature>
<keyword evidence="2" id="KW-0812">Transmembrane</keyword>
<gene>
    <name evidence="3" type="ORF">SGFS_062690</name>
</gene>
<dbReference type="Proteomes" id="UP001321542">
    <property type="component" value="Chromosome"/>
</dbReference>
<sequence>MHTNPSPYHRKMTEPTQPGPYAGQPGPYTGQPAPPPQGGSYPYASTPPPGYGRPTGPPTDPAAGSDRVSGVLLVLGAVLAVAASFTTMDKSVQYLDRSSEQSVYESVATAWSYSNSQPGAETTSVTQFSGIPLLLGALVALVAAIVLLAAFGRRLPLTRALGIAGATLLFGTVLAVLTDVINDAQWDTDTRTTTFGPGFYLLTVACLLAFAATVLTVLGTRRPVGPAQPQAQQPWQTAPTPQPYPPAQPPLPPQSPPQSPSQAPPQPPTVG</sequence>
<evidence type="ECO:0000313" key="3">
    <source>
        <dbReference type="EMBL" id="BBC34975.1"/>
    </source>
</evidence>
<feature type="region of interest" description="Disordered" evidence="1">
    <location>
        <begin position="225"/>
        <end position="271"/>
    </location>
</feature>
<feature type="transmembrane region" description="Helical" evidence="2">
    <location>
        <begin position="198"/>
        <end position="218"/>
    </location>
</feature>
<name>A0ABM7FFF9_9ACTN</name>
<protein>
    <recommendedName>
        <fullName evidence="5">Integral membrane protein</fullName>
    </recommendedName>
</protein>
<feature type="transmembrane region" description="Helical" evidence="2">
    <location>
        <begin position="160"/>
        <end position="178"/>
    </location>
</feature>
<keyword evidence="4" id="KW-1185">Reference proteome</keyword>
<feature type="compositionally biased region" description="Low complexity" evidence="1">
    <location>
        <begin position="227"/>
        <end position="239"/>
    </location>
</feature>
<feature type="transmembrane region" description="Helical" evidence="2">
    <location>
        <begin position="131"/>
        <end position="151"/>
    </location>
</feature>
<feature type="compositionally biased region" description="Pro residues" evidence="1">
    <location>
        <begin position="45"/>
        <end position="60"/>
    </location>
</feature>
<feature type="compositionally biased region" description="Pro residues" evidence="1">
    <location>
        <begin position="240"/>
        <end position="271"/>
    </location>
</feature>
<keyword evidence="2" id="KW-1133">Transmembrane helix</keyword>
<feature type="transmembrane region" description="Helical" evidence="2">
    <location>
        <begin position="68"/>
        <end position="88"/>
    </location>
</feature>
<reference evidence="3 4" key="1">
    <citation type="journal article" date="2010" name="ChemBioChem">
        <title>Cloning and characterization of the biosynthetic gene cluster of 16-membered macrolide antibiotic FD-891: involvement of a dual functional cytochrome P450 monooxygenase catalyzing epoxidation and hydroxylation.</title>
        <authorList>
            <person name="Kudo F."/>
            <person name="Motegi A."/>
            <person name="Mizoue K."/>
            <person name="Eguchi T."/>
        </authorList>
    </citation>
    <scope>NUCLEOTIDE SEQUENCE [LARGE SCALE GENOMIC DNA]</scope>
    <source>
        <strain evidence="3 4">A-8890</strain>
    </source>
</reference>
<dbReference type="EMBL" id="AP018448">
    <property type="protein sequence ID" value="BBC34975.1"/>
    <property type="molecule type" value="Genomic_DNA"/>
</dbReference>
<evidence type="ECO:0000256" key="2">
    <source>
        <dbReference type="SAM" id="Phobius"/>
    </source>
</evidence>
<reference evidence="3 4" key="2">
    <citation type="journal article" date="2023" name="ChemBioChem">
        <title>Acyltransferase Domain Exchange between Two Independent Type I Polyketide Synthases in the Same Producer Strain of Macrolide Antibiotics.</title>
        <authorList>
            <person name="Kudo F."/>
            <person name="Kishikawa K."/>
            <person name="Tsuboi K."/>
            <person name="Kido T."/>
            <person name="Usui T."/>
            <person name="Hashimoto J."/>
            <person name="Shin-Ya K."/>
            <person name="Miyanaga A."/>
            <person name="Eguchi T."/>
        </authorList>
    </citation>
    <scope>NUCLEOTIDE SEQUENCE [LARGE SCALE GENOMIC DNA]</scope>
    <source>
        <strain evidence="3 4">A-8890</strain>
    </source>
</reference>
<evidence type="ECO:0000313" key="4">
    <source>
        <dbReference type="Proteomes" id="UP001321542"/>
    </source>
</evidence>
<proteinExistence type="predicted"/>
<feature type="region of interest" description="Disordered" evidence="1">
    <location>
        <begin position="1"/>
        <end position="64"/>
    </location>
</feature>
<evidence type="ECO:0000256" key="1">
    <source>
        <dbReference type="SAM" id="MobiDB-lite"/>
    </source>
</evidence>
<organism evidence="3 4">
    <name type="scientific">Streptomyces graminofaciens</name>
    <dbReference type="NCBI Taxonomy" id="68212"/>
    <lineage>
        <taxon>Bacteria</taxon>
        <taxon>Bacillati</taxon>
        <taxon>Actinomycetota</taxon>
        <taxon>Actinomycetes</taxon>
        <taxon>Kitasatosporales</taxon>
        <taxon>Streptomycetaceae</taxon>
        <taxon>Streptomyces</taxon>
    </lineage>
</organism>